<feature type="compositionally biased region" description="Low complexity" evidence="1">
    <location>
        <begin position="98"/>
        <end position="109"/>
    </location>
</feature>
<feature type="compositionally biased region" description="Basic and acidic residues" evidence="1">
    <location>
        <begin position="167"/>
        <end position="178"/>
    </location>
</feature>
<name>C1N415_MICPC</name>
<accession>C1N415</accession>
<sequence length="236" mass="25222">MERDGDDASSSDPDPREDDILFSALVGALSRGVDASKAREVVRQQSVPPPIGLGPSWAATAAALAEDETRRRRAREALTVRVALPPAEDEDEDDDDASTLSRSEASASSHHGNLASKLETLARRAFDGPRDRLGGKAERFADANGASLAAPQLVRASWDGARRARSKSVENARERVTNDDDPPLYNPSVAAKRPRAPGVAWGPPRAPPDAIRRSATKRVSLTCVLYTGPHTTAFAL</sequence>
<evidence type="ECO:0000256" key="1">
    <source>
        <dbReference type="SAM" id="MobiDB-lite"/>
    </source>
</evidence>
<dbReference type="KEGG" id="mpp:MICPUCDRAFT_52373"/>
<organism evidence="3">
    <name type="scientific">Micromonas pusilla (strain CCMP1545)</name>
    <name type="common">Picoplanktonic green alga</name>
    <dbReference type="NCBI Taxonomy" id="564608"/>
    <lineage>
        <taxon>Eukaryota</taxon>
        <taxon>Viridiplantae</taxon>
        <taxon>Chlorophyta</taxon>
        <taxon>Mamiellophyceae</taxon>
        <taxon>Mamiellales</taxon>
        <taxon>Mamiellaceae</taxon>
        <taxon>Micromonas</taxon>
    </lineage>
</organism>
<evidence type="ECO:0000313" key="3">
    <source>
        <dbReference type="Proteomes" id="UP000001876"/>
    </source>
</evidence>
<protein>
    <submittedName>
        <fullName evidence="2">Predicted protein</fullName>
    </submittedName>
</protein>
<feature type="region of interest" description="Disordered" evidence="1">
    <location>
        <begin position="154"/>
        <end position="213"/>
    </location>
</feature>
<proteinExistence type="predicted"/>
<gene>
    <name evidence="2" type="ORF">MICPUCDRAFT_52373</name>
</gene>
<dbReference type="Proteomes" id="UP000001876">
    <property type="component" value="Unassembled WGS sequence"/>
</dbReference>
<dbReference type="RefSeq" id="XP_003062715.1">
    <property type="nucleotide sequence ID" value="XM_003062669.1"/>
</dbReference>
<feature type="compositionally biased region" description="Acidic residues" evidence="1">
    <location>
        <begin position="87"/>
        <end position="97"/>
    </location>
</feature>
<reference evidence="2 3" key="1">
    <citation type="journal article" date="2009" name="Science">
        <title>Green evolution and dynamic adaptations revealed by genomes of the marine picoeukaryotes Micromonas.</title>
        <authorList>
            <person name="Worden A.Z."/>
            <person name="Lee J.H."/>
            <person name="Mock T."/>
            <person name="Rouze P."/>
            <person name="Simmons M.P."/>
            <person name="Aerts A.L."/>
            <person name="Allen A.E."/>
            <person name="Cuvelier M.L."/>
            <person name="Derelle E."/>
            <person name="Everett M.V."/>
            <person name="Foulon E."/>
            <person name="Grimwood J."/>
            <person name="Gundlach H."/>
            <person name="Henrissat B."/>
            <person name="Napoli C."/>
            <person name="McDonald S.M."/>
            <person name="Parker M.S."/>
            <person name="Rombauts S."/>
            <person name="Salamov A."/>
            <person name="Von Dassow P."/>
            <person name="Badger J.H."/>
            <person name="Coutinho P.M."/>
            <person name="Demir E."/>
            <person name="Dubchak I."/>
            <person name="Gentemann C."/>
            <person name="Eikrem W."/>
            <person name="Gready J.E."/>
            <person name="John U."/>
            <person name="Lanier W."/>
            <person name="Lindquist E.A."/>
            <person name="Lucas S."/>
            <person name="Mayer K.F."/>
            <person name="Moreau H."/>
            <person name="Not F."/>
            <person name="Otillar R."/>
            <person name="Panaud O."/>
            <person name="Pangilinan J."/>
            <person name="Paulsen I."/>
            <person name="Piegu B."/>
            <person name="Poliakov A."/>
            <person name="Robbens S."/>
            <person name="Schmutz J."/>
            <person name="Toulza E."/>
            <person name="Wyss T."/>
            <person name="Zelensky A."/>
            <person name="Zhou K."/>
            <person name="Armbrust E.V."/>
            <person name="Bhattacharya D."/>
            <person name="Goodenough U.W."/>
            <person name="Van de Peer Y."/>
            <person name="Grigoriev I.V."/>
        </authorList>
    </citation>
    <scope>NUCLEOTIDE SEQUENCE [LARGE SCALE GENOMIC DNA]</scope>
    <source>
        <strain evidence="2 3">CCMP1545</strain>
    </source>
</reference>
<dbReference type="GeneID" id="9688155"/>
<dbReference type="EMBL" id="GG663746">
    <property type="protein sequence ID" value="EEH53534.1"/>
    <property type="molecule type" value="Genomic_DNA"/>
</dbReference>
<dbReference type="AlphaFoldDB" id="C1N415"/>
<keyword evidence="3" id="KW-1185">Reference proteome</keyword>
<evidence type="ECO:0000313" key="2">
    <source>
        <dbReference type="EMBL" id="EEH53534.1"/>
    </source>
</evidence>
<feature type="region of interest" description="Disordered" evidence="1">
    <location>
        <begin position="77"/>
        <end position="120"/>
    </location>
</feature>